<dbReference type="SUPFAM" id="SSF51735">
    <property type="entry name" value="NAD(P)-binding Rossmann-fold domains"/>
    <property type="match status" value="1"/>
</dbReference>
<gene>
    <name evidence="3" type="ORF">FNYG_15912</name>
</gene>
<reference evidence="3 4" key="1">
    <citation type="submission" date="2017-06" db="EMBL/GenBank/DDBJ databases">
        <title>Genome of Fusarium nygamai isolate CS10214.</title>
        <authorList>
            <person name="Gardiner D.M."/>
            <person name="Obanor F."/>
            <person name="Kazan K."/>
        </authorList>
    </citation>
    <scope>NUCLEOTIDE SEQUENCE [LARGE SCALE GENOMIC DNA]</scope>
    <source>
        <strain evidence="3 4">CS10214</strain>
    </source>
</reference>
<dbReference type="Proteomes" id="UP000236664">
    <property type="component" value="Unassembled WGS sequence"/>
</dbReference>
<keyword evidence="2" id="KW-0560">Oxidoreductase</keyword>
<dbReference type="InterPro" id="IPR002347">
    <property type="entry name" value="SDR_fam"/>
</dbReference>
<dbReference type="InterPro" id="IPR036291">
    <property type="entry name" value="NAD(P)-bd_dom_sf"/>
</dbReference>
<keyword evidence="4" id="KW-1185">Reference proteome</keyword>
<dbReference type="CDD" id="cd05233">
    <property type="entry name" value="SDR_c"/>
    <property type="match status" value="1"/>
</dbReference>
<sequence length="290" mass="30997">MAPLPLPGFSSFTKSWHSEPYPFISPTRPELSAAGKNVVITGGGTGIGQATGIAFAQAGAKSIAIIGRRLEQLQISAKVIQAANSSTQVLFETGDVTKLESISTAMKNIVDKLGKIDIFIANAGMLPKAGPVYGYDEAQFRQGFEINVIGVFNSLQAFLPLAAPGAKVIYVGSGIGHWAPMAEVPGVFNYAATKAAALKMVDYFAFENPHIHVVSIQPGIIATGINPDPSVGFDTVELPAHFMVWLMSEEAGFLKGKFVWANWDVQELQARAKEIESTMLLRVTLNGVDM</sequence>
<evidence type="ECO:0000313" key="3">
    <source>
        <dbReference type="EMBL" id="PNP51266.1"/>
    </source>
</evidence>
<dbReference type="Gene3D" id="3.40.50.720">
    <property type="entry name" value="NAD(P)-binding Rossmann-like Domain"/>
    <property type="match status" value="1"/>
</dbReference>
<comment type="caution">
    <text evidence="3">The sequence shown here is derived from an EMBL/GenBank/DDBJ whole genome shotgun (WGS) entry which is preliminary data.</text>
</comment>
<accession>A0A2K0U0I8</accession>
<dbReference type="OrthoDB" id="1933717at2759"/>
<comment type="similarity">
    <text evidence="1">Belongs to the short-chain dehydrogenases/reductases (SDR) family.</text>
</comment>
<dbReference type="STRING" id="42673.A0A2K0U0I8"/>
<organism evidence="3 4">
    <name type="scientific">Gibberella nygamai</name>
    <name type="common">Bean root rot disease fungus</name>
    <name type="synonym">Fusarium nygamai</name>
    <dbReference type="NCBI Taxonomy" id="42673"/>
    <lineage>
        <taxon>Eukaryota</taxon>
        <taxon>Fungi</taxon>
        <taxon>Dikarya</taxon>
        <taxon>Ascomycota</taxon>
        <taxon>Pezizomycotina</taxon>
        <taxon>Sordariomycetes</taxon>
        <taxon>Hypocreomycetidae</taxon>
        <taxon>Hypocreales</taxon>
        <taxon>Nectriaceae</taxon>
        <taxon>Fusarium</taxon>
        <taxon>Fusarium fujikuroi species complex</taxon>
    </lineage>
</organism>
<protein>
    <recommendedName>
        <fullName evidence="5">Reductase</fullName>
    </recommendedName>
</protein>
<dbReference type="PANTHER" id="PTHR43008">
    <property type="entry name" value="BENZIL REDUCTASE"/>
    <property type="match status" value="1"/>
</dbReference>
<evidence type="ECO:0000313" key="4">
    <source>
        <dbReference type="Proteomes" id="UP000236664"/>
    </source>
</evidence>
<dbReference type="PANTHER" id="PTHR43008:SF4">
    <property type="entry name" value="CHAIN DEHYDROGENASE, PUTATIVE (AFU_ORTHOLOGUE AFUA_4G08710)-RELATED"/>
    <property type="match status" value="1"/>
</dbReference>
<dbReference type="GO" id="GO:0016616">
    <property type="term" value="F:oxidoreductase activity, acting on the CH-OH group of donors, NAD or NADP as acceptor"/>
    <property type="evidence" value="ECO:0007669"/>
    <property type="project" value="UniProtKB-ARBA"/>
</dbReference>
<evidence type="ECO:0008006" key="5">
    <source>
        <dbReference type="Google" id="ProtNLM"/>
    </source>
</evidence>
<dbReference type="AlphaFoldDB" id="A0A2K0U0I8"/>
<dbReference type="EMBL" id="MTQA01000826">
    <property type="protein sequence ID" value="PNP51266.1"/>
    <property type="molecule type" value="Genomic_DNA"/>
</dbReference>
<proteinExistence type="inferred from homology"/>
<name>A0A2K0U0I8_GIBNY</name>
<dbReference type="PRINTS" id="PR00081">
    <property type="entry name" value="GDHRDH"/>
</dbReference>
<dbReference type="GO" id="GO:0050664">
    <property type="term" value="F:oxidoreductase activity, acting on NAD(P)H, oxygen as acceptor"/>
    <property type="evidence" value="ECO:0007669"/>
    <property type="project" value="TreeGrafter"/>
</dbReference>
<evidence type="ECO:0000256" key="2">
    <source>
        <dbReference type="ARBA" id="ARBA00023002"/>
    </source>
</evidence>
<dbReference type="Pfam" id="PF00106">
    <property type="entry name" value="adh_short"/>
    <property type="match status" value="1"/>
</dbReference>
<evidence type="ECO:0000256" key="1">
    <source>
        <dbReference type="ARBA" id="ARBA00006484"/>
    </source>
</evidence>